<proteinExistence type="predicted"/>
<protein>
    <submittedName>
        <fullName evidence="2">Uncharacterized protein</fullName>
    </submittedName>
</protein>
<organism evidence="2 3">
    <name type="scientific">Fusarium culmorum</name>
    <dbReference type="NCBI Taxonomy" id="5516"/>
    <lineage>
        <taxon>Eukaryota</taxon>
        <taxon>Fungi</taxon>
        <taxon>Dikarya</taxon>
        <taxon>Ascomycota</taxon>
        <taxon>Pezizomycotina</taxon>
        <taxon>Sordariomycetes</taxon>
        <taxon>Hypocreomycetidae</taxon>
        <taxon>Hypocreales</taxon>
        <taxon>Nectriaceae</taxon>
        <taxon>Fusarium</taxon>
    </lineage>
</organism>
<dbReference type="PROSITE" id="PS51257">
    <property type="entry name" value="PROKAR_LIPOPROTEIN"/>
    <property type="match status" value="1"/>
</dbReference>
<dbReference type="Proteomes" id="UP000663297">
    <property type="component" value="Chromosome 4"/>
</dbReference>
<name>A0A7S8DIC6_FUSCU</name>
<keyword evidence="1" id="KW-0732">Signal</keyword>
<dbReference type="EMBL" id="CP064750">
    <property type="protein sequence ID" value="QPC69125.1"/>
    <property type="molecule type" value="Genomic_DNA"/>
</dbReference>
<gene>
    <name evidence="2" type="ORF">HYE67_011356</name>
</gene>
<evidence type="ECO:0000256" key="1">
    <source>
        <dbReference type="SAM" id="SignalP"/>
    </source>
</evidence>
<sequence length="282" mass="30373">MRFSLKSFAFGLLSMQACLTIAGPCKPSSFTSIGHYFSIASAATATILSEASTISGDVTTSAIFEDMSSTTRDESYDDSTTSTVSITANLSAATTTTILPEISGTEPLSGTQTTTFLSEEPTSTALAISTTTSVEAPLGTTLTAVFIDEGYEKEAWLPMDPSPYVVITSNEDTESAGALFGLEAGTSRLYAILPSGEKRYAATCVQCSGGGFAFYTEEERAGGYFVFWAICTEVENRYLSCTPENGDRNSYPHMYFYEVGGNYWQTRYPDRRGQTAVEFRLG</sequence>
<evidence type="ECO:0000313" key="2">
    <source>
        <dbReference type="EMBL" id="QPC69125.1"/>
    </source>
</evidence>
<dbReference type="AlphaFoldDB" id="A0A7S8DIC6"/>
<feature type="chain" id="PRO_5031188139" evidence="1">
    <location>
        <begin position="23"/>
        <end position="282"/>
    </location>
</feature>
<feature type="signal peptide" evidence="1">
    <location>
        <begin position="1"/>
        <end position="22"/>
    </location>
</feature>
<accession>A0A7S8DIC6</accession>
<evidence type="ECO:0000313" key="3">
    <source>
        <dbReference type="Proteomes" id="UP000663297"/>
    </source>
</evidence>
<reference evidence="2" key="1">
    <citation type="submission" date="2020-11" db="EMBL/GenBank/DDBJ databases">
        <title>The chromosome-scale genome resource for two endophytic Fusarium species: F. culmorum and F. pseudograminearum.</title>
        <authorList>
            <person name="Yuan Z."/>
        </authorList>
    </citation>
    <scope>NUCLEOTIDE SEQUENCE</scope>
    <source>
        <strain evidence="2">Class2-1B</strain>
    </source>
</reference>